<dbReference type="RefSeq" id="WP_048600169.1">
    <property type="nucleotide sequence ID" value="NZ_CVPC01000041.1"/>
</dbReference>
<dbReference type="AlphaFoldDB" id="A0A0U1NPT3"/>
<feature type="transmembrane region" description="Helical" evidence="1">
    <location>
        <begin position="12"/>
        <end position="33"/>
    </location>
</feature>
<protein>
    <submittedName>
        <fullName evidence="2">Uncharacterized protein</fullName>
    </submittedName>
</protein>
<keyword evidence="1" id="KW-0472">Membrane</keyword>
<feature type="transmembrane region" description="Helical" evidence="1">
    <location>
        <begin position="54"/>
        <end position="72"/>
    </location>
</feature>
<evidence type="ECO:0000313" key="3">
    <source>
        <dbReference type="Proteomes" id="UP000048949"/>
    </source>
</evidence>
<keyword evidence="1" id="KW-1133">Transmembrane helix</keyword>
<feature type="transmembrane region" description="Helical" evidence="1">
    <location>
        <begin position="111"/>
        <end position="131"/>
    </location>
</feature>
<gene>
    <name evidence="2" type="ORF">NIG5292_02847</name>
</gene>
<feature type="transmembrane region" description="Helical" evidence="1">
    <location>
        <begin position="78"/>
        <end position="99"/>
    </location>
</feature>
<dbReference type="Proteomes" id="UP000048949">
    <property type="component" value="Unassembled WGS sequence"/>
</dbReference>
<keyword evidence="3" id="KW-1185">Reference proteome</keyword>
<accession>A0A0U1NPT3</accession>
<evidence type="ECO:0000313" key="2">
    <source>
        <dbReference type="EMBL" id="CRK76780.1"/>
    </source>
</evidence>
<proteinExistence type="predicted"/>
<organism evidence="2 3">
    <name type="scientific">Nereida ignava</name>
    <dbReference type="NCBI Taxonomy" id="282199"/>
    <lineage>
        <taxon>Bacteria</taxon>
        <taxon>Pseudomonadati</taxon>
        <taxon>Pseudomonadota</taxon>
        <taxon>Alphaproteobacteria</taxon>
        <taxon>Rhodobacterales</taxon>
        <taxon>Roseobacteraceae</taxon>
        <taxon>Nereida</taxon>
    </lineage>
</organism>
<dbReference type="OrthoDB" id="7884742at2"/>
<reference evidence="2 3" key="1">
    <citation type="submission" date="2015-04" db="EMBL/GenBank/DDBJ databases">
        <authorList>
            <person name="Syromyatnikov M.Y."/>
            <person name="Popov V.N."/>
        </authorList>
    </citation>
    <scope>NUCLEOTIDE SEQUENCE [LARGE SCALE GENOMIC DNA]</scope>
    <source>
        <strain evidence="2 3">CECT 5292</strain>
    </source>
</reference>
<evidence type="ECO:0000256" key="1">
    <source>
        <dbReference type="SAM" id="Phobius"/>
    </source>
</evidence>
<dbReference type="EMBL" id="CVQV01000041">
    <property type="protein sequence ID" value="CRK76780.1"/>
    <property type="molecule type" value="Genomic_DNA"/>
</dbReference>
<sequence length="141" mass="16093">MILQKYGLSNIFWIAMGFSYIFLGVAVYAIITLPENTFDGDNPEQVLAAAKLTYVRLSLAIICMVGYPVLLFKSLNAAKYVTIALTAWAIAIYIDDYLVLYEIITYPERGIVVFIQIIRPFFLVCLLWMSFELTFRNPDPD</sequence>
<name>A0A0U1NPT3_9RHOB</name>
<keyword evidence="1" id="KW-0812">Transmembrane</keyword>